<organism evidence="1 2">
    <name type="scientific">Funneliformis mosseae</name>
    <name type="common">Endomycorrhizal fungus</name>
    <name type="synonym">Glomus mosseae</name>
    <dbReference type="NCBI Taxonomy" id="27381"/>
    <lineage>
        <taxon>Eukaryota</taxon>
        <taxon>Fungi</taxon>
        <taxon>Fungi incertae sedis</taxon>
        <taxon>Mucoromycota</taxon>
        <taxon>Glomeromycotina</taxon>
        <taxon>Glomeromycetes</taxon>
        <taxon>Glomerales</taxon>
        <taxon>Glomeraceae</taxon>
        <taxon>Funneliformis</taxon>
    </lineage>
</organism>
<protein>
    <submittedName>
        <fullName evidence="1">3878_t:CDS:1</fullName>
    </submittedName>
</protein>
<accession>A0A9N9HZC1</accession>
<dbReference type="EMBL" id="CAJVPP010011230">
    <property type="protein sequence ID" value="CAG8713505.1"/>
    <property type="molecule type" value="Genomic_DNA"/>
</dbReference>
<comment type="caution">
    <text evidence="1">The sequence shown here is derived from an EMBL/GenBank/DDBJ whole genome shotgun (WGS) entry which is preliminary data.</text>
</comment>
<reference evidence="1" key="1">
    <citation type="submission" date="2021-06" db="EMBL/GenBank/DDBJ databases">
        <authorList>
            <person name="Kallberg Y."/>
            <person name="Tangrot J."/>
            <person name="Rosling A."/>
        </authorList>
    </citation>
    <scope>NUCLEOTIDE SEQUENCE</scope>
    <source>
        <strain evidence="1">87-6 pot B 2015</strain>
    </source>
</reference>
<dbReference type="AlphaFoldDB" id="A0A9N9HZC1"/>
<feature type="non-terminal residue" evidence="1">
    <location>
        <position position="1"/>
    </location>
</feature>
<evidence type="ECO:0000313" key="2">
    <source>
        <dbReference type="Proteomes" id="UP000789375"/>
    </source>
</evidence>
<proteinExistence type="predicted"/>
<sequence>MIYDDIPDDFITLELSQRLHFSAKISQFSQNDHFILDYNIILDKSNKDNDEIEMASASTSNLNKITVKKWLSDSDDNE</sequence>
<evidence type="ECO:0000313" key="1">
    <source>
        <dbReference type="EMBL" id="CAG8713505.1"/>
    </source>
</evidence>
<dbReference type="Proteomes" id="UP000789375">
    <property type="component" value="Unassembled WGS sequence"/>
</dbReference>
<name>A0A9N9HZC1_FUNMO</name>
<gene>
    <name evidence="1" type="ORF">FMOSSE_LOCUS14480</name>
</gene>
<keyword evidence="2" id="KW-1185">Reference proteome</keyword>